<organism evidence="2 3">
    <name type="scientific">Spirosoma telluris</name>
    <dbReference type="NCBI Taxonomy" id="2183553"/>
    <lineage>
        <taxon>Bacteria</taxon>
        <taxon>Pseudomonadati</taxon>
        <taxon>Bacteroidota</taxon>
        <taxon>Cytophagia</taxon>
        <taxon>Cytophagales</taxon>
        <taxon>Cytophagaceae</taxon>
        <taxon>Spirosoma</taxon>
    </lineage>
</organism>
<evidence type="ECO:0000313" key="3">
    <source>
        <dbReference type="Proteomes" id="UP000249016"/>
    </source>
</evidence>
<accession>A0A327NQG7</accession>
<feature type="compositionally biased region" description="Gly residues" evidence="1">
    <location>
        <begin position="61"/>
        <end position="71"/>
    </location>
</feature>
<dbReference type="EMBL" id="QLII01000001">
    <property type="protein sequence ID" value="RAI76965.1"/>
    <property type="molecule type" value="Genomic_DNA"/>
</dbReference>
<gene>
    <name evidence="2" type="ORF">HMF3257_27350</name>
</gene>
<dbReference type="RefSeq" id="WP_111347058.1">
    <property type="nucleotide sequence ID" value="NZ_QLII01000001.1"/>
</dbReference>
<comment type="caution">
    <text evidence="2">The sequence shown here is derived from an EMBL/GenBank/DDBJ whole genome shotgun (WGS) entry which is preliminary data.</text>
</comment>
<evidence type="ECO:0000313" key="2">
    <source>
        <dbReference type="EMBL" id="RAI76965.1"/>
    </source>
</evidence>
<dbReference type="AlphaFoldDB" id="A0A327NQG7"/>
<proteinExistence type="predicted"/>
<name>A0A327NQG7_9BACT</name>
<feature type="compositionally biased region" description="Basic and acidic residues" evidence="1">
    <location>
        <begin position="255"/>
        <end position="270"/>
    </location>
</feature>
<dbReference type="Proteomes" id="UP000249016">
    <property type="component" value="Unassembled WGS sequence"/>
</dbReference>
<keyword evidence="3" id="KW-1185">Reference proteome</keyword>
<feature type="region of interest" description="Disordered" evidence="1">
    <location>
        <begin position="60"/>
        <end position="83"/>
    </location>
</feature>
<feature type="region of interest" description="Disordered" evidence="1">
    <location>
        <begin position="255"/>
        <end position="276"/>
    </location>
</feature>
<evidence type="ECO:0000256" key="1">
    <source>
        <dbReference type="SAM" id="MobiDB-lite"/>
    </source>
</evidence>
<sequence>MENVYRTNGFGDCGTTRGGTLTNGAYAPSFFYLDINVKVTAPSYGISDTGNIVIVSTGGSNSAGGGNGGTPQKGPTPPDDPARQQLKFFARTVSSLCVAQTLLWQYSYQNNSQANTVEMGGFILDDGSFFMLPWGQNTGVSIKYAFEGNAILGSNGHIYHVTTNTTTGQTILQDENPLSGSTTSTDHVIVSYVHTHPWDDGLHATDEVTRGPDPLNPNIAPYGDWAFGKEWGLPGIIITPDYFLYFHYDGTKTTEEEQKVKDGRVKRDSVCDPGGN</sequence>
<reference evidence="2 3" key="1">
    <citation type="submission" date="2018-06" db="EMBL/GenBank/DDBJ databases">
        <title>Spirosoma sp. HMF3257 Genome sequencing and assembly.</title>
        <authorList>
            <person name="Kang H."/>
            <person name="Cha I."/>
            <person name="Kim H."/>
            <person name="Kang J."/>
            <person name="Joh K."/>
        </authorList>
    </citation>
    <scope>NUCLEOTIDE SEQUENCE [LARGE SCALE GENOMIC DNA]</scope>
    <source>
        <strain evidence="2 3">HMF3257</strain>
    </source>
</reference>
<protein>
    <submittedName>
        <fullName evidence="2">Uncharacterized protein</fullName>
    </submittedName>
</protein>